<evidence type="ECO:0000256" key="2">
    <source>
        <dbReference type="PROSITE-ProRule" id="PRU00035"/>
    </source>
</evidence>
<evidence type="ECO:0000259" key="4">
    <source>
        <dbReference type="PROSITE" id="PS50014"/>
    </source>
</evidence>
<feature type="region of interest" description="Disordered" evidence="3">
    <location>
        <begin position="192"/>
        <end position="219"/>
    </location>
</feature>
<feature type="region of interest" description="Disordered" evidence="3">
    <location>
        <begin position="57"/>
        <end position="79"/>
    </location>
</feature>
<name>A0A6A6KSA8_HEVBR</name>
<accession>A0A6A6KSA8</accession>
<proteinExistence type="predicted"/>
<dbReference type="SMART" id="SM00297">
    <property type="entry name" value="BROMO"/>
    <property type="match status" value="1"/>
</dbReference>
<dbReference type="Proteomes" id="UP000467840">
    <property type="component" value="Chromosome 2"/>
</dbReference>
<dbReference type="PANTHER" id="PTHR22881">
    <property type="entry name" value="BROMODOMAIN CONTAINING PROTEIN"/>
    <property type="match status" value="1"/>
</dbReference>
<evidence type="ECO:0000256" key="1">
    <source>
        <dbReference type="ARBA" id="ARBA00023117"/>
    </source>
</evidence>
<evidence type="ECO:0000313" key="6">
    <source>
        <dbReference type="Proteomes" id="UP000467840"/>
    </source>
</evidence>
<dbReference type="InterPro" id="IPR036427">
    <property type="entry name" value="Bromodomain-like_sf"/>
</dbReference>
<dbReference type="EMBL" id="JAAGAX010000015">
    <property type="protein sequence ID" value="KAF2290319.1"/>
    <property type="molecule type" value="Genomic_DNA"/>
</dbReference>
<dbReference type="CDD" id="cd04369">
    <property type="entry name" value="Bromodomain"/>
    <property type="match status" value="1"/>
</dbReference>
<dbReference type="InterPro" id="IPR001487">
    <property type="entry name" value="Bromodomain"/>
</dbReference>
<keyword evidence="1 2" id="KW-0103">Bromodomain</keyword>
<feature type="compositionally biased region" description="Polar residues" evidence="3">
    <location>
        <begin position="477"/>
        <end position="492"/>
    </location>
</feature>
<dbReference type="SUPFAM" id="SSF47370">
    <property type="entry name" value="Bromodomain"/>
    <property type="match status" value="1"/>
</dbReference>
<keyword evidence="6" id="KW-1185">Reference proteome</keyword>
<comment type="caution">
    <text evidence="5">The sequence shown here is derived from an EMBL/GenBank/DDBJ whole genome shotgun (WGS) entry which is preliminary data.</text>
</comment>
<evidence type="ECO:0000256" key="3">
    <source>
        <dbReference type="SAM" id="MobiDB-lite"/>
    </source>
</evidence>
<dbReference type="PRINTS" id="PR00503">
    <property type="entry name" value="BROMODOMAIN"/>
</dbReference>
<dbReference type="AlphaFoldDB" id="A0A6A6KSA8"/>
<feature type="compositionally biased region" description="Low complexity" evidence="3">
    <location>
        <begin position="558"/>
        <end position="576"/>
    </location>
</feature>
<sequence>MVWADGVGRCTAVSMSSSMFLSGSDPTQYGKAFERFEEQPDNGDSLISVRRVFGKEGEEPKPEDYATKAEQTENSPSLQRIPKKQTLEFVLDILQRRDTQEIFAQPVDPQEVVGYYSIIKEPMDFGTMRAKLQEGMYTSLQQFERDVFLISSNAMKFNSSTTVYYTEARAISELAQRLFHALRTEPENFQLEYSRTRRRPGRKPQSEAGGLHSRTAKTATYKDGISLNEPSLKRTANPLPQYKPYIGQTSYGIVPVTRDVRESNSSATERRMTYLSQNSSLSENEKLVSTVYNAPKPLAQVSNAGPQYAESLMKFVKDLGPTAQSVANKKLGKCPIEAPNIPSWTLTPPPGFGKTADSLLPVPSALQNPAYLNGANGGQMPCNIISNPPGARPQTADGGMNSFGRGLIPPHNSLAGARPQTTGGGMNSFGARPQTTDRGMNSFGRGLIPPYNSLAGAKPQTTDGGLIDYNLLGKQGPNKSTNRDASGSSKSSDNMDLFIATLMQISAIQNRTNHTPSGTYFPLTGYEDFPSAPLSQINKESQSWLLNNRSQPTSLPYQTSQLSSTSKATSSTSSLSGFPNGEGSSTAPAATAFNQNMPMEWKQSAATQNVLLQQQAQVLPTQEKPMFNAMNFVGGAKPQGHQAESSSQGFWKAIQSSLMDNKKQPDLDLQL</sequence>
<feature type="domain" description="Bromo" evidence="4">
    <location>
        <begin position="95"/>
        <end position="165"/>
    </location>
</feature>
<gene>
    <name evidence="5" type="ORF">GH714_010584</name>
</gene>
<feature type="compositionally biased region" description="Basic and acidic residues" evidence="3">
    <location>
        <begin position="57"/>
        <end position="71"/>
    </location>
</feature>
<dbReference type="PROSITE" id="PS50014">
    <property type="entry name" value="BROMODOMAIN_2"/>
    <property type="match status" value="1"/>
</dbReference>
<dbReference type="InterPro" id="IPR051831">
    <property type="entry name" value="Bromodomain_contain_prot"/>
</dbReference>
<organism evidence="5 6">
    <name type="scientific">Hevea brasiliensis</name>
    <name type="common">Para rubber tree</name>
    <name type="synonym">Siphonia brasiliensis</name>
    <dbReference type="NCBI Taxonomy" id="3981"/>
    <lineage>
        <taxon>Eukaryota</taxon>
        <taxon>Viridiplantae</taxon>
        <taxon>Streptophyta</taxon>
        <taxon>Embryophyta</taxon>
        <taxon>Tracheophyta</taxon>
        <taxon>Spermatophyta</taxon>
        <taxon>Magnoliopsida</taxon>
        <taxon>eudicotyledons</taxon>
        <taxon>Gunneridae</taxon>
        <taxon>Pentapetalae</taxon>
        <taxon>rosids</taxon>
        <taxon>fabids</taxon>
        <taxon>Malpighiales</taxon>
        <taxon>Euphorbiaceae</taxon>
        <taxon>Crotonoideae</taxon>
        <taxon>Micrandreae</taxon>
        <taxon>Hevea</taxon>
    </lineage>
</organism>
<dbReference type="Gene3D" id="1.20.920.10">
    <property type="entry name" value="Bromodomain-like"/>
    <property type="match status" value="1"/>
</dbReference>
<dbReference type="PANTHER" id="PTHR22881:SF26">
    <property type="entry name" value="BROMODOMAIN CONTAINING PROTEIN, EXPRESSED"/>
    <property type="match status" value="1"/>
</dbReference>
<feature type="region of interest" description="Disordered" evidence="3">
    <location>
        <begin position="466"/>
        <end position="492"/>
    </location>
</feature>
<dbReference type="Pfam" id="PF00439">
    <property type="entry name" value="Bromodomain"/>
    <property type="match status" value="1"/>
</dbReference>
<protein>
    <recommendedName>
        <fullName evidence="4">Bromo domain-containing protein</fullName>
    </recommendedName>
</protein>
<feature type="region of interest" description="Disordered" evidence="3">
    <location>
        <begin position="549"/>
        <end position="589"/>
    </location>
</feature>
<reference evidence="5 6" key="1">
    <citation type="journal article" date="2020" name="Mol. Plant">
        <title>The Chromosome-Based Rubber Tree Genome Provides New Insights into Spurge Genome Evolution and Rubber Biosynthesis.</title>
        <authorList>
            <person name="Liu J."/>
            <person name="Shi C."/>
            <person name="Shi C.C."/>
            <person name="Li W."/>
            <person name="Zhang Q.J."/>
            <person name="Zhang Y."/>
            <person name="Li K."/>
            <person name="Lu H.F."/>
            <person name="Shi C."/>
            <person name="Zhu S.T."/>
            <person name="Xiao Z.Y."/>
            <person name="Nan H."/>
            <person name="Yue Y."/>
            <person name="Zhu X.G."/>
            <person name="Wu Y."/>
            <person name="Hong X.N."/>
            <person name="Fan G.Y."/>
            <person name="Tong Y."/>
            <person name="Zhang D."/>
            <person name="Mao C.L."/>
            <person name="Liu Y.L."/>
            <person name="Hao S.J."/>
            <person name="Liu W.Q."/>
            <person name="Lv M.Q."/>
            <person name="Zhang H.B."/>
            <person name="Liu Y."/>
            <person name="Hu-Tang G.R."/>
            <person name="Wang J.P."/>
            <person name="Wang J.H."/>
            <person name="Sun Y.H."/>
            <person name="Ni S.B."/>
            <person name="Chen W.B."/>
            <person name="Zhang X.C."/>
            <person name="Jiao Y.N."/>
            <person name="Eichler E.E."/>
            <person name="Li G.H."/>
            <person name="Liu X."/>
            <person name="Gao L.Z."/>
        </authorList>
    </citation>
    <scope>NUCLEOTIDE SEQUENCE [LARGE SCALE GENOMIC DNA]</scope>
    <source>
        <strain evidence="6">cv. GT1</strain>
        <tissue evidence="5">Leaf</tissue>
    </source>
</reference>
<evidence type="ECO:0000313" key="5">
    <source>
        <dbReference type="EMBL" id="KAF2290319.1"/>
    </source>
</evidence>